<dbReference type="GO" id="GO:0000155">
    <property type="term" value="F:phosphorelay sensor kinase activity"/>
    <property type="evidence" value="ECO:0007669"/>
    <property type="project" value="InterPro"/>
</dbReference>
<dbReference type="Proteomes" id="UP000184050">
    <property type="component" value="Unassembled WGS sequence"/>
</dbReference>
<keyword evidence="9" id="KW-1133">Transmembrane helix</keyword>
<keyword evidence="9" id="KW-0812">Transmembrane</keyword>
<dbReference type="PANTHER" id="PTHR43065:SF10">
    <property type="entry name" value="PEROXIDE STRESS-ACTIVATED HISTIDINE KINASE MAK3"/>
    <property type="match status" value="1"/>
</dbReference>
<dbReference type="CDD" id="cd00082">
    <property type="entry name" value="HisKA"/>
    <property type="match status" value="1"/>
</dbReference>
<keyword evidence="9" id="KW-0472">Membrane</keyword>
<evidence type="ECO:0000256" key="1">
    <source>
        <dbReference type="ARBA" id="ARBA00000085"/>
    </source>
</evidence>
<keyword evidence="6 11" id="KW-0418">Kinase</keyword>
<dbReference type="AlphaFoldDB" id="A0A1M6P1Q4"/>
<sequence>MDIYLKRKRGKILLLLSAIIIGVASLLYTNWLTEKMAREERKKVELWAEATRRFAEPVIESTNEAAVQRLNTSYLTLLQEIAEQNTTIPIIIVDENGDFNTDANINYNESRREQVLKNELEKMKGYSEPIPIVLSHENTLYLYYRESNILRNLRYYPVVQLFVIIIFIIVAYFAFDATQRAEQNQVWVGMSKETAHQLGTPISSLMAWIELLKMQNVDPALIDEFESDTKRLEKITERFSKIGSKPELLATNLVEVLLSTVSYLKTRSSEKVKFEMNFSEGDRVEAPLNAALFSWVVENLCKNAIDAMDNNGKITFSLQENGGNVLIDITDTGKGVPKSQQKTIFQPGFSTKKRGWGLGLSLAKRIIEIYHSGKIFIKWSEAGKGTTFRIILNK</sequence>
<dbReference type="OrthoDB" id="9815750at2"/>
<evidence type="ECO:0000313" key="11">
    <source>
        <dbReference type="EMBL" id="SHK01830.1"/>
    </source>
</evidence>
<evidence type="ECO:0000256" key="9">
    <source>
        <dbReference type="SAM" id="Phobius"/>
    </source>
</evidence>
<organism evidence="11 12">
    <name type="scientific">Tangfeifania diversioriginum</name>
    <dbReference type="NCBI Taxonomy" id="1168035"/>
    <lineage>
        <taxon>Bacteria</taxon>
        <taxon>Pseudomonadati</taxon>
        <taxon>Bacteroidota</taxon>
        <taxon>Bacteroidia</taxon>
        <taxon>Marinilabiliales</taxon>
        <taxon>Prolixibacteraceae</taxon>
        <taxon>Tangfeifania</taxon>
    </lineage>
</organism>
<feature type="transmembrane region" description="Helical" evidence="9">
    <location>
        <begin position="155"/>
        <end position="175"/>
    </location>
</feature>
<feature type="transmembrane region" description="Helical" evidence="9">
    <location>
        <begin position="12"/>
        <end position="33"/>
    </location>
</feature>
<accession>A0A1M6P1Q4</accession>
<dbReference type="PROSITE" id="PS50109">
    <property type="entry name" value="HIS_KIN"/>
    <property type="match status" value="1"/>
</dbReference>
<keyword evidence="5" id="KW-0547">Nucleotide-binding</keyword>
<evidence type="ECO:0000256" key="3">
    <source>
        <dbReference type="ARBA" id="ARBA00022553"/>
    </source>
</evidence>
<proteinExistence type="predicted"/>
<comment type="catalytic activity">
    <reaction evidence="1">
        <text>ATP + protein L-histidine = ADP + protein N-phospho-L-histidine.</text>
        <dbReference type="EC" id="2.7.13.3"/>
    </reaction>
</comment>
<dbReference type="EC" id="2.7.13.3" evidence="2"/>
<keyword evidence="8" id="KW-0902">Two-component regulatory system</keyword>
<protein>
    <recommendedName>
        <fullName evidence="2">histidine kinase</fullName>
        <ecNumber evidence="2">2.7.13.3</ecNumber>
    </recommendedName>
</protein>
<keyword evidence="7" id="KW-0067">ATP-binding</keyword>
<dbReference type="EMBL" id="FQZE01000050">
    <property type="protein sequence ID" value="SHK01830.1"/>
    <property type="molecule type" value="Genomic_DNA"/>
</dbReference>
<evidence type="ECO:0000259" key="10">
    <source>
        <dbReference type="PROSITE" id="PS50109"/>
    </source>
</evidence>
<evidence type="ECO:0000256" key="2">
    <source>
        <dbReference type="ARBA" id="ARBA00012438"/>
    </source>
</evidence>
<evidence type="ECO:0000256" key="4">
    <source>
        <dbReference type="ARBA" id="ARBA00022679"/>
    </source>
</evidence>
<dbReference type="Gene3D" id="3.30.565.10">
    <property type="entry name" value="Histidine kinase-like ATPase, C-terminal domain"/>
    <property type="match status" value="1"/>
</dbReference>
<keyword evidence="3" id="KW-0597">Phosphoprotein</keyword>
<reference evidence="11 12" key="1">
    <citation type="submission" date="2016-11" db="EMBL/GenBank/DDBJ databases">
        <authorList>
            <person name="Jaros S."/>
            <person name="Januszkiewicz K."/>
            <person name="Wedrychowicz H."/>
        </authorList>
    </citation>
    <scope>NUCLEOTIDE SEQUENCE [LARGE SCALE GENOMIC DNA]</scope>
    <source>
        <strain evidence="11 12">DSM 27063</strain>
    </source>
</reference>
<dbReference type="Pfam" id="PF02518">
    <property type="entry name" value="HATPase_c"/>
    <property type="match status" value="1"/>
</dbReference>
<dbReference type="PANTHER" id="PTHR43065">
    <property type="entry name" value="SENSOR HISTIDINE KINASE"/>
    <property type="match status" value="1"/>
</dbReference>
<gene>
    <name evidence="11" type="ORF">SAMN05444280_15016</name>
</gene>
<dbReference type="GO" id="GO:0005524">
    <property type="term" value="F:ATP binding"/>
    <property type="evidence" value="ECO:0007669"/>
    <property type="project" value="UniProtKB-KW"/>
</dbReference>
<dbReference type="RefSeq" id="WP_073173833.1">
    <property type="nucleotide sequence ID" value="NZ_FQZE01000050.1"/>
</dbReference>
<dbReference type="SMART" id="SM00387">
    <property type="entry name" value="HATPase_c"/>
    <property type="match status" value="1"/>
</dbReference>
<dbReference type="InterPro" id="IPR003594">
    <property type="entry name" value="HATPase_dom"/>
</dbReference>
<dbReference type="InterPro" id="IPR036890">
    <property type="entry name" value="HATPase_C_sf"/>
</dbReference>
<name>A0A1M6P1Q4_9BACT</name>
<keyword evidence="4" id="KW-0808">Transferase</keyword>
<evidence type="ECO:0000313" key="12">
    <source>
        <dbReference type="Proteomes" id="UP000184050"/>
    </source>
</evidence>
<evidence type="ECO:0000256" key="8">
    <source>
        <dbReference type="ARBA" id="ARBA00023012"/>
    </source>
</evidence>
<evidence type="ECO:0000256" key="6">
    <source>
        <dbReference type="ARBA" id="ARBA00022777"/>
    </source>
</evidence>
<dbReference type="InterPro" id="IPR005467">
    <property type="entry name" value="His_kinase_dom"/>
</dbReference>
<dbReference type="PRINTS" id="PR00344">
    <property type="entry name" value="BCTRLSENSOR"/>
</dbReference>
<evidence type="ECO:0000256" key="5">
    <source>
        <dbReference type="ARBA" id="ARBA00022741"/>
    </source>
</evidence>
<dbReference type="STRING" id="1168035.SAMN05444280_15016"/>
<feature type="domain" description="Histidine kinase" evidence="10">
    <location>
        <begin position="193"/>
        <end position="394"/>
    </location>
</feature>
<dbReference type="InterPro" id="IPR003661">
    <property type="entry name" value="HisK_dim/P_dom"/>
</dbReference>
<dbReference type="SUPFAM" id="SSF55874">
    <property type="entry name" value="ATPase domain of HSP90 chaperone/DNA topoisomerase II/histidine kinase"/>
    <property type="match status" value="1"/>
</dbReference>
<evidence type="ECO:0000256" key="7">
    <source>
        <dbReference type="ARBA" id="ARBA00022840"/>
    </source>
</evidence>
<dbReference type="InterPro" id="IPR004358">
    <property type="entry name" value="Sig_transdc_His_kin-like_C"/>
</dbReference>
<keyword evidence="12" id="KW-1185">Reference proteome</keyword>